<dbReference type="AlphaFoldDB" id="A0A3N4LWM6"/>
<evidence type="ECO:0000313" key="1">
    <source>
        <dbReference type="EMBL" id="RPB22445.1"/>
    </source>
</evidence>
<accession>A0A3N4LWM6</accession>
<organism evidence="1 2">
    <name type="scientific">Terfezia boudieri ATCC MYA-4762</name>
    <dbReference type="NCBI Taxonomy" id="1051890"/>
    <lineage>
        <taxon>Eukaryota</taxon>
        <taxon>Fungi</taxon>
        <taxon>Dikarya</taxon>
        <taxon>Ascomycota</taxon>
        <taxon>Pezizomycotina</taxon>
        <taxon>Pezizomycetes</taxon>
        <taxon>Pezizales</taxon>
        <taxon>Pezizaceae</taxon>
        <taxon>Terfezia</taxon>
    </lineage>
</organism>
<dbReference type="InParanoid" id="A0A3N4LWM6"/>
<evidence type="ECO:0000313" key="2">
    <source>
        <dbReference type="Proteomes" id="UP000267821"/>
    </source>
</evidence>
<dbReference type="Proteomes" id="UP000267821">
    <property type="component" value="Unassembled WGS sequence"/>
</dbReference>
<reference evidence="1 2" key="1">
    <citation type="journal article" date="2018" name="Nat. Ecol. Evol.">
        <title>Pezizomycetes genomes reveal the molecular basis of ectomycorrhizal truffle lifestyle.</title>
        <authorList>
            <person name="Murat C."/>
            <person name="Payen T."/>
            <person name="Noel B."/>
            <person name="Kuo A."/>
            <person name="Morin E."/>
            <person name="Chen J."/>
            <person name="Kohler A."/>
            <person name="Krizsan K."/>
            <person name="Balestrini R."/>
            <person name="Da Silva C."/>
            <person name="Montanini B."/>
            <person name="Hainaut M."/>
            <person name="Levati E."/>
            <person name="Barry K.W."/>
            <person name="Belfiori B."/>
            <person name="Cichocki N."/>
            <person name="Clum A."/>
            <person name="Dockter R.B."/>
            <person name="Fauchery L."/>
            <person name="Guy J."/>
            <person name="Iotti M."/>
            <person name="Le Tacon F."/>
            <person name="Lindquist E.A."/>
            <person name="Lipzen A."/>
            <person name="Malagnac F."/>
            <person name="Mello A."/>
            <person name="Molinier V."/>
            <person name="Miyauchi S."/>
            <person name="Poulain J."/>
            <person name="Riccioni C."/>
            <person name="Rubini A."/>
            <person name="Sitrit Y."/>
            <person name="Splivallo R."/>
            <person name="Traeger S."/>
            <person name="Wang M."/>
            <person name="Zifcakova L."/>
            <person name="Wipf D."/>
            <person name="Zambonelli A."/>
            <person name="Paolocci F."/>
            <person name="Nowrousian M."/>
            <person name="Ottonello S."/>
            <person name="Baldrian P."/>
            <person name="Spatafora J.W."/>
            <person name="Henrissat B."/>
            <person name="Nagy L.G."/>
            <person name="Aury J.M."/>
            <person name="Wincker P."/>
            <person name="Grigoriev I.V."/>
            <person name="Bonfante P."/>
            <person name="Martin F.M."/>
        </authorList>
    </citation>
    <scope>NUCLEOTIDE SEQUENCE [LARGE SCALE GENOMIC DNA]</scope>
    <source>
        <strain evidence="1 2">ATCC MYA-4762</strain>
    </source>
</reference>
<gene>
    <name evidence="1" type="ORF">L211DRAFT_338879</name>
</gene>
<keyword evidence="2" id="KW-1185">Reference proteome</keyword>
<proteinExistence type="predicted"/>
<protein>
    <submittedName>
        <fullName evidence="1">Uncharacterized protein</fullName>
    </submittedName>
</protein>
<dbReference type="EMBL" id="ML121552">
    <property type="protein sequence ID" value="RPB22445.1"/>
    <property type="molecule type" value="Genomic_DNA"/>
</dbReference>
<name>A0A3N4LWM6_9PEZI</name>
<sequence length="90" mass="10458">MHKWWGNYEKIIPIQFREEDKAEIQDLLGNMPILLNVLLKLDYNGTDIQSQANENHEEAYKSKLNQLHDQLRNCPEVSAMVSSILSFAVE</sequence>